<sequence>MGSKSFRSRASSDFQLEKGSTSLQTTTSSGFQVRKGPTTLQTSTSSGFQVSKASTTLQTTTSSEFQVSNGSISPKSITSRDFQLHKSEPLSSRLNITTTISPYKDTAVNYTQDNINTFTKFLIKNGDICTEKRIDFIVYIQSHWTNVDRRRSIRETWLGGKLPADIIIKSVFILGKPINKTDQVKINNENLVHEDIVQGDFLDTFYNLTLKSILALRWIYQNCRKAKFVLKVDDDIFVDMLKVVHGLVPSLTNKTRNIVCSVKEENTSIIVRDKESKWYLPEHIFHQRTHLPRFCTGYFVLMTSDLVPELAHMSEGAQYIPVDDVYLFGLLPQTLPNITYTDISRNMTLDDSFALDAFSKGKHFDLIAVGASKDDYMEMIWRELLVETLLNVNKFGEAWSSKRKLPLCQYIRLSSER</sequence>
<dbReference type="EC" id="2.4.1.-" evidence="11"/>
<dbReference type="Gene3D" id="3.90.550.50">
    <property type="match status" value="1"/>
</dbReference>
<evidence type="ECO:0000256" key="7">
    <source>
        <dbReference type="ARBA" id="ARBA00022989"/>
    </source>
</evidence>
<evidence type="ECO:0000256" key="4">
    <source>
        <dbReference type="ARBA" id="ARBA00022679"/>
    </source>
</evidence>
<dbReference type="GO" id="GO:0006493">
    <property type="term" value="P:protein O-linked glycosylation"/>
    <property type="evidence" value="ECO:0007669"/>
    <property type="project" value="TreeGrafter"/>
</dbReference>
<keyword evidence="7" id="KW-1133">Transmembrane helix</keyword>
<accession>A0AAE0VRJ7</accession>
<dbReference type="Pfam" id="PF01762">
    <property type="entry name" value="Galactosyl_T"/>
    <property type="match status" value="1"/>
</dbReference>
<dbReference type="Proteomes" id="UP001195483">
    <property type="component" value="Unassembled WGS sequence"/>
</dbReference>
<keyword evidence="9" id="KW-0472">Membrane</keyword>
<evidence type="ECO:0000256" key="5">
    <source>
        <dbReference type="ARBA" id="ARBA00022692"/>
    </source>
</evidence>
<dbReference type="FunFam" id="3.90.550.50:FF:000001">
    <property type="entry name" value="Hexosyltransferase"/>
    <property type="match status" value="1"/>
</dbReference>
<comment type="similarity">
    <text evidence="2 11">Belongs to the glycosyltransferase 31 family.</text>
</comment>
<feature type="compositionally biased region" description="Polar residues" evidence="12">
    <location>
        <begin position="38"/>
        <end position="47"/>
    </location>
</feature>
<comment type="subcellular location">
    <subcellularLocation>
        <location evidence="1 11">Golgi apparatus membrane</location>
        <topology evidence="1 11">Single-pass type II membrane protein</topology>
    </subcellularLocation>
</comment>
<evidence type="ECO:0000256" key="9">
    <source>
        <dbReference type="ARBA" id="ARBA00023136"/>
    </source>
</evidence>
<reference evidence="13" key="3">
    <citation type="submission" date="2023-05" db="EMBL/GenBank/DDBJ databases">
        <authorList>
            <person name="Smith C.H."/>
        </authorList>
    </citation>
    <scope>NUCLEOTIDE SEQUENCE</scope>
    <source>
        <strain evidence="13">CHS0354</strain>
        <tissue evidence="13">Mantle</tissue>
    </source>
</reference>
<evidence type="ECO:0000256" key="12">
    <source>
        <dbReference type="SAM" id="MobiDB-lite"/>
    </source>
</evidence>
<protein>
    <recommendedName>
        <fullName evidence="11">Hexosyltransferase</fullName>
        <ecNumber evidence="11">2.4.1.-</ecNumber>
    </recommendedName>
</protein>
<keyword evidence="5" id="KW-0812">Transmembrane</keyword>
<dbReference type="PANTHER" id="PTHR11214">
    <property type="entry name" value="BETA-1,3-N-ACETYLGLUCOSAMINYLTRANSFERASE"/>
    <property type="match status" value="1"/>
</dbReference>
<evidence type="ECO:0000313" key="14">
    <source>
        <dbReference type="Proteomes" id="UP001195483"/>
    </source>
</evidence>
<evidence type="ECO:0000313" key="13">
    <source>
        <dbReference type="EMBL" id="KAK3586440.1"/>
    </source>
</evidence>
<evidence type="ECO:0000256" key="1">
    <source>
        <dbReference type="ARBA" id="ARBA00004323"/>
    </source>
</evidence>
<dbReference type="InterPro" id="IPR002659">
    <property type="entry name" value="Glyco_trans_31"/>
</dbReference>
<evidence type="ECO:0000256" key="6">
    <source>
        <dbReference type="ARBA" id="ARBA00022968"/>
    </source>
</evidence>
<organism evidence="13 14">
    <name type="scientific">Potamilus streckersoni</name>
    <dbReference type="NCBI Taxonomy" id="2493646"/>
    <lineage>
        <taxon>Eukaryota</taxon>
        <taxon>Metazoa</taxon>
        <taxon>Spiralia</taxon>
        <taxon>Lophotrochozoa</taxon>
        <taxon>Mollusca</taxon>
        <taxon>Bivalvia</taxon>
        <taxon>Autobranchia</taxon>
        <taxon>Heteroconchia</taxon>
        <taxon>Palaeoheterodonta</taxon>
        <taxon>Unionida</taxon>
        <taxon>Unionoidea</taxon>
        <taxon>Unionidae</taxon>
        <taxon>Ambleminae</taxon>
        <taxon>Lampsilini</taxon>
        <taxon>Potamilus</taxon>
    </lineage>
</organism>
<feature type="region of interest" description="Disordered" evidence="12">
    <location>
        <begin position="1"/>
        <end position="47"/>
    </location>
</feature>
<comment type="caution">
    <text evidence="13">The sequence shown here is derived from an EMBL/GenBank/DDBJ whole genome shotgun (WGS) entry which is preliminary data.</text>
</comment>
<evidence type="ECO:0000256" key="2">
    <source>
        <dbReference type="ARBA" id="ARBA00008661"/>
    </source>
</evidence>
<evidence type="ECO:0000256" key="3">
    <source>
        <dbReference type="ARBA" id="ARBA00022676"/>
    </source>
</evidence>
<dbReference type="PANTHER" id="PTHR11214:SF364">
    <property type="entry name" value="HEXOSYLTRANSFERASE"/>
    <property type="match status" value="1"/>
</dbReference>
<name>A0AAE0VRJ7_9BIVA</name>
<feature type="compositionally biased region" description="Low complexity" evidence="12">
    <location>
        <begin position="20"/>
        <end position="29"/>
    </location>
</feature>
<keyword evidence="3 11" id="KW-0328">Glycosyltransferase</keyword>
<keyword evidence="8 11" id="KW-0333">Golgi apparatus</keyword>
<dbReference type="GO" id="GO:0016758">
    <property type="term" value="F:hexosyltransferase activity"/>
    <property type="evidence" value="ECO:0007669"/>
    <property type="project" value="InterPro"/>
</dbReference>
<dbReference type="GO" id="GO:0000139">
    <property type="term" value="C:Golgi membrane"/>
    <property type="evidence" value="ECO:0007669"/>
    <property type="project" value="UniProtKB-SubCell"/>
</dbReference>
<keyword evidence="4" id="KW-0808">Transferase</keyword>
<keyword evidence="6" id="KW-0735">Signal-anchor</keyword>
<dbReference type="AlphaFoldDB" id="A0AAE0VRJ7"/>
<keyword evidence="10" id="KW-0325">Glycoprotein</keyword>
<evidence type="ECO:0000256" key="11">
    <source>
        <dbReference type="RuleBase" id="RU363063"/>
    </source>
</evidence>
<keyword evidence="14" id="KW-1185">Reference proteome</keyword>
<reference evidence="13" key="2">
    <citation type="journal article" date="2021" name="Genome Biol. Evol.">
        <title>Developing a high-quality reference genome for a parasitic bivalve with doubly uniparental inheritance (Bivalvia: Unionida).</title>
        <authorList>
            <person name="Smith C.H."/>
        </authorList>
    </citation>
    <scope>NUCLEOTIDE SEQUENCE</scope>
    <source>
        <strain evidence="13">CHS0354</strain>
        <tissue evidence="13">Mantle</tissue>
    </source>
</reference>
<evidence type="ECO:0000256" key="8">
    <source>
        <dbReference type="ARBA" id="ARBA00023034"/>
    </source>
</evidence>
<evidence type="ECO:0000256" key="10">
    <source>
        <dbReference type="ARBA" id="ARBA00023180"/>
    </source>
</evidence>
<reference evidence="13" key="1">
    <citation type="journal article" date="2021" name="Genome Biol. Evol.">
        <title>A High-Quality Reference Genome for a Parasitic Bivalve with Doubly Uniparental Inheritance (Bivalvia: Unionida).</title>
        <authorList>
            <person name="Smith C.H."/>
        </authorList>
    </citation>
    <scope>NUCLEOTIDE SEQUENCE</scope>
    <source>
        <strain evidence="13">CHS0354</strain>
    </source>
</reference>
<gene>
    <name evidence="13" type="ORF">CHS0354_030695</name>
</gene>
<dbReference type="EMBL" id="JAEAOA010001827">
    <property type="protein sequence ID" value="KAK3586440.1"/>
    <property type="molecule type" value="Genomic_DNA"/>
</dbReference>
<proteinExistence type="inferred from homology"/>